<dbReference type="InterPro" id="IPR006680">
    <property type="entry name" value="Amidohydro-rel"/>
</dbReference>
<proteinExistence type="inferred from homology"/>
<dbReference type="RefSeq" id="WP_344418379.1">
    <property type="nucleotide sequence ID" value="NZ_BAAAQK010000011.1"/>
</dbReference>
<dbReference type="Pfam" id="PF04909">
    <property type="entry name" value="Amidohydro_2"/>
    <property type="match status" value="1"/>
</dbReference>
<keyword evidence="5" id="KW-1185">Reference proteome</keyword>
<evidence type="ECO:0000313" key="4">
    <source>
        <dbReference type="EMBL" id="GAA1853941.1"/>
    </source>
</evidence>
<dbReference type="SUPFAM" id="SSF51556">
    <property type="entry name" value="Metallo-dependent hydrolases"/>
    <property type="match status" value="1"/>
</dbReference>
<dbReference type="InterPro" id="IPR032466">
    <property type="entry name" value="Metal_Hydrolase"/>
</dbReference>
<evidence type="ECO:0000256" key="1">
    <source>
        <dbReference type="ARBA" id="ARBA00038310"/>
    </source>
</evidence>
<feature type="region of interest" description="Disordered" evidence="2">
    <location>
        <begin position="280"/>
        <end position="299"/>
    </location>
</feature>
<dbReference type="PANTHER" id="PTHR43569">
    <property type="entry name" value="AMIDOHYDROLASE"/>
    <property type="match status" value="1"/>
</dbReference>
<feature type="domain" description="Amidohydrolase-related" evidence="3">
    <location>
        <begin position="4"/>
        <end position="279"/>
    </location>
</feature>
<dbReference type="Gene3D" id="3.20.20.140">
    <property type="entry name" value="Metal-dependent hydrolases"/>
    <property type="match status" value="1"/>
</dbReference>
<dbReference type="InterPro" id="IPR052350">
    <property type="entry name" value="Metallo-dep_Lactonases"/>
</dbReference>
<dbReference type="EMBL" id="BAAAQK010000011">
    <property type="protein sequence ID" value="GAA1853941.1"/>
    <property type="molecule type" value="Genomic_DNA"/>
</dbReference>
<dbReference type="Proteomes" id="UP001500449">
    <property type="component" value="Unassembled WGS sequence"/>
</dbReference>
<accession>A0ABN2N5P6</accession>
<comment type="similarity">
    <text evidence="1">Belongs to the metallo-dependent hydrolases superfamily.</text>
</comment>
<dbReference type="PANTHER" id="PTHR43569:SF2">
    <property type="entry name" value="AMIDOHYDROLASE-RELATED DOMAIN-CONTAINING PROTEIN"/>
    <property type="match status" value="1"/>
</dbReference>
<evidence type="ECO:0000259" key="3">
    <source>
        <dbReference type="Pfam" id="PF04909"/>
    </source>
</evidence>
<organism evidence="4 5">
    <name type="scientific">Pseudonocardia ailaonensis</name>
    <dbReference type="NCBI Taxonomy" id="367279"/>
    <lineage>
        <taxon>Bacteria</taxon>
        <taxon>Bacillati</taxon>
        <taxon>Actinomycetota</taxon>
        <taxon>Actinomycetes</taxon>
        <taxon>Pseudonocardiales</taxon>
        <taxon>Pseudonocardiaceae</taxon>
        <taxon>Pseudonocardia</taxon>
    </lineage>
</organism>
<feature type="compositionally biased region" description="Basic and acidic residues" evidence="2">
    <location>
        <begin position="287"/>
        <end position="299"/>
    </location>
</feature>
<protein>
    <submittedName>
        <fullName evidence="4">Amidohydrolase family protein</fullName>
    </submittedName>
</protein>
<reference evidence="4 5" key="1">
    <citation type="journal article" date="2019" name="Int. J. Syst. Evol. Microbiol.">
        <title>The Global Catalogue of Microorganisms (GCM) 10K type strain sequencing project: providing services to taxonomists for standard genome sequencing and annotation.</title>
        <authorList>
            <consortium name="The Broad Institute Genomics Platform"/>
            <consortium name="The Broad Institute Genome Sequencing Center for Infectious Disease"/>
            <person name="Wu L."/>
            <person name="Ma J."/>
        </authorList>
    </citation>
    <scope>NUCLEOTIDE SEQUENCE [LARGE SCALE GENOMIC DNA]</scope>
    <source>
        <strain evidence="4 5">JCM 16009</strain>
    </source>
</reference>
<evidence type="ECO:0000313" key="5">
    <source>
        <dbReference type="Proteomes" id="UP001500449"/>
    </source>
</evidence>
<gene>
    <name evidence="4" type="ORF">GCM10009836_37510</name>
</gene>
<comment type="caution">
    <text evidence="4">The sequence shown here is derived from an EMBL/GenBank/DDBJ whole genome shotgun (WGS) entry which is preliminary data.</text>
</comment>
<name>A0ABN2N5P6_9PSEU</name>
<evidence type="ECO:0000256" key="2">
    <source>
        <dbReference type="SAM" id="MobiDB-lite"/>
    </source>
</evidence>
<sequence length="299" mass="32194">MLIVDSHVHIWQLDQPRMEWLTADETLHRLHRDVLVEDLQAQLDANDVPFAVLVQAATDSRETATLLRLADHTPSVLGVVGWAPMTSEAATRQALDGWPEPSLLCGIRHLHGWQPDGSVLADGGALDSAGVLAERGLVLDVHMSDPAVAGEVVRIATAFPTLSIVVNHLAHPQLLEPSRCGEWRAAIDVMAEHPRVVVKCSGWATRLPSPDPALVRPYVEHVVRAFGPRRIMVASNWPVATASGATYAQTLRATLDALALSGENLRQVLSGTAARVYGLDLPPGDDGVTRDAARPPRSG</sequence>